<proteinExistence type="predicted"/>
<organism evidence="3 4">
    <name type="scientific">Chlamydomonas incerta</name>
    <dbReference type="NCBI Taxonomy" id="51695"/>
    <lineage>
        <taxon>Eukaryota</taxon>
        <taxon>Viridiplantae</taxon>
        <taxon>Chlorophyta</taxon>
        <taxon>core chlorophytes</taxon>
        <taxon>Chlorophyceae</taxon>
        <taxon>CS clade</taxon>
        <taxon>Chlamydomonadales</taxon>
        <taxon>Chlamydomonadaceae</taxon>
        <taxon>Chlamydomonas</taxon>
    </lineage>
</organism>
<feature type="region of interest" description="Disordered" evidence="1">
    <location>
        <begin position="199"/>
        <end position="239"/>
    </location>
</feature>
<feature type="region of interest" description="Disordered" evidence="1">
    <location>
        <begin position="66"/>
        <end position="108"/>
    </location>
</feature>
<evidence type="ECO:0000256" key="1">
    <source>
        <dbReference type="SAM" id="MobiDB-lite"/>
    </source>
</evidence>
<dbReference type="InterPro" id="IPR001623">
    <property type="entry name" value="DnaJ_domain"/>
</dbReference>
<feature type="compositionally biased region" description="Low complexity" evidence="1">
    <location>
        <begin position="410"/>
        <end position="422"/>
    </location>
</feature>
<feature type="compositionally biased region" description="Low complexity" evidence="1">
    <location>
        <begin position="374"/>
        <end position="403"/>
    </location>
</feature>
<accession>A0A835SKD0</accession>
<protein>
    <recommendedName>
        <fullName evidence="2">J domain-containing protein</fullName>
    </recommendedName>
</protein>
<dbReference type="SUPFAM" id="SSF46565">
    <property type="entry name" value="Chaperone J-domain"/>
    <property type="match status" value="1"/>
</dbReference>
<feature type="region of interest" description="Disordered" evidence="1">
    <location>
        <begin position="629"/>
        <end position="666"/>
    </location>
</feature>
<dbReference type="OrthoDB" id="10250354at2759"/>
<evidence type="ECO:0000259" key="2">
    <source>
        <dbReference type="PROSITE" id="PS50076"/>
    </source>
</evidence>
<dbReference type="PROSITE" id="PS50076">
    <property type="entry name" value="DNAJ_2"/>
    <property type="match status" value="1"/>
</dbReference>
<dbReference type="AlphaFoldDB" id="A0A835SKD0"/>
<reference evidence="3" key="1">
    <citation type="journal article" date="2020" name="bioRxiv">
        <title>Comparative genomics of Chlamydomonas.</title>
        <authorList>
            <person name="Craig R.J."/>
            <person name="Hasan A.R."/>
            <person name="Ness R.W."/>
            <person name="Keightley P.D."/>
        </authorList>
    </citation>
    <scope>NUCLEOTIDE SEQUENCE</scope>
    <source>
        <strain evidence="3">SAG 7.73</strain>
    </source>
</reference>
<dbReference type="Gene3D" id="1.10.287.110">
    <property type="entry name" value="DnaJ domain"/>
    <property type="match status" value="1"/>
</dbReference>
<feature type="compositionally biased region" description="Low complexity" evidence="1">
    <location>
        <begin position="222"/>
        <end position="232"/>
    </location>
</feature>
<dbReference type="PANTHER" id="PTHR44743">
    <property type="entry name" value="PUTATIVE, EXPRESSED-RELATED"/>
    <property type="match status" value="1"/>
</dbReference>
<feature type="compositionally biased region" description="Low complexity" evidence="1">
    <location>
        <begin position="199"/>
        <end position="213"/>
    </location>
</feature>
<dbReference type="CDD" id="cd06257">
    <property type="entry name" value="DnaJ"/>
    <property type="match status" value="1"/>
</dbReference>
<feature type="compositionally biased region" description="Acidic residues" evidence="1">
    <location>
        <begin position="81"/>
        <end position="108"/>
    </location>
</feature>
<feature type="compositionally biased region" description="Gly residues" evidence="1">
    <location>
        <begin position="293"/>
        <end position="303"/>
    </location>
</feature>
<sequence length="666" mass="71049">MKLTRTESFTELELQAGAGADEVRAAYKRLPLQWWVPDKQPVEARQAATARFQRISAAYACLTKAGPNQHHPHHHHGPNYDSDEDEDDDFDDDYDDDYDDYDDEDEDYDDDELLEKMRMAYMFAIFEEVFGMGGGGRRGGRGAAGPFPFGSRFGFSFGAPPFPGGGFPGGGFPGGPRGGHGGGYGGGYTGSATAGVTSRSAEAATKAQAAAQEAWRRRRAGRGAAAGRDAGGSQQPQTMIQSAAVQVAAGPGWLEVELSGLPPPPPGAKEVSPGCDDLPPGVGVEYTARPHLPGGGGGGGGGGKKGKGGKEGKGGGGGGKVGKEGKEGGWFSWQRLDRGTSRVQLMDLRPAGATRPSGGPWGPSSLMTTGGQLQPKPRQQQQQQQHPRQPQQQPQQPSRQQQQPKPPQQQQPKAAAARQQQQQEEEEAEEEEQEEEEEEEAEEEEEEEDHEDVLVPNAGRRQDGGGAAQAATQGGAAQGACQAAAAAAAAQASPLGFVLTYAQPDIKNGSALVNVSALAPSITWQDEHNAVIAYNMTVVQFKHMYILALCFSAAPTITAPAQKRWSSRTSAATTIRVEDAAAPITTAEECLDAWDKQSLDVGTLCISQDADMVIMYEWTVTWRPINHAAALSSPPPPQRTARHPPRRAPPPRFRANRGMLRKRRNA</sequence>
<feature type="compositionally biased region" description="Acidic residues" evidence="1">
    <location>
        <begin position="423"/>
        <end position="451"/>
    </location>
</feature>
<feature type="domain" description="J" evidence="2">
    <location>
        <begin position="7"/>
        <end position="84"/>
    </location>
</feature>
<comment type="caution">
    <text evidence="3">The sequence shown here is derived from an EMBL/GenBank/DDBJ whole genome shotgun (WGS) entry which is preliminary data.</text>
</comment>
<feature type="region of interest" description="Disordered" evidence="1">
    <location>
        <begin position="349"/>
        <end position="471"/>
    </location>
</feature>
<feature type="region of interest" description="Disordered" evidence="1">
    <location>
        <begin position="165"/>
        <end position="184"/>
    </location>
</feature>
<dbReference type="PANTHER" id="PTHR44743:SF10">
    <property type="entry name" value="J DOMAIN-CONTAINING PROTEIN"/>
    <property type="match status" value="1"/>
</dbReference>
<name>A0A835SKD0_CHLIN</name>
<evidence type="ECO:0000313" key="4">
    <source>
        <dbReference type="Proteomes" id="UP000650467"/>
    </source>
</evidence>
<keyword evidence="4" id="KW-1185">Reference proteome</keyword>
<gene>
    <name evidence="3" type="ORF">HXX76_012904</name>
</gene>
<dbReference type="Proteomes" id="UP000650467">
    <property type="component" value="Unassembled WGS sequence"/>
</dbReference>
<dbReference type="EMBL" id="JAEHOC010000046">
    <property type="protein sequence ID" value="KAG2426587.1"/>
    <property type="molecule type" value="Genomic_DNA"/>
</dbReference>
<evidence type="ECO:0000313" key="3">
    <source>
        <dbReference type="EMBL" id="KAG2426587.1"/>
    </source>
</evidence>
<feature type="region of interest" description="Disordered" evidence="1">
    <location>
        <begin position="256"/>
        <end position="336"/>
    </location>
</feature>
<dbReference type="InterPro" id="IPR036869">
    <property type="entry name" value="J_dom_sf"/>
</dbReference>